<dbReference type="EMBL" id="QRXI01000010">
    <property type="protein sequence ID" value="RGT94040.1"/>
    <property type="molecule type" value="Genomic_DNA"/>
</dbReference>
<comment type="caution">
    <text evidence="1">The sequence shown here is derived from an EMBL/GenBank/DDBJ whole genome shotgun (WGS) entry which is preliminary data.</text>
</comment>
<gene>
    <name evidence="1" type="ORF">DWX04_09355</name>
</gene>
<organism evidence="1 2">
    <name type="scientific">Phocaeicola vulgatus</name>
    <name type="common">Bacteroides vulgatus</name>
    <dbReference type="NCBI Taxonomy" id="821"/>
    <lineage>
        <taxon>Bacteria</taxon>
        <taxon>Pseudomonadati</taxon>
        <taxon>Bacteroidota</taxon>
        <taxon>Bacteroidia</taxon>
        <taxon>Bacteroidales</taxon>
        <taxon>Bacteroidaceae</taxon>
        <taxon>Phocaeicola</taxon>
    </lineage>
</organism>
<accession>A0A412QSV1</accession>
<name>A0A412QSV1_PHOVU</name>
<sequence length="141" mass="15833">MTELELQELTDKIIAKLKANSLTIDQLTQTNVLTGMDFLELNSGRKVSLDDLRKFIRGYGIYLEIISKLDNETIPTDNNVFSSLRVLFEISKALEELKKIYLRKDQDDETKYLLKLLGGAKIGKSLTVGDFITGVQGGYIG</sequence>
<reference evidence="1 2" key="1">
    <citation type="submission" date="2018-08" db="EMBL/GenBank/DDBJ databases">
        <title>A genome reference for cultivated species of the human gut microbiota.</title>
        <authorList>
            <person name="Zou Y."/>
            <person name="Xue W."/>
            <person name="Luo G."/>
        </authorList>
    </citation>
    <scope>NUCLEOTIDE SEQUENCE [LARGE SCALE GENOMIC DNA]</scope>
    <source>
        <strain evidence="1 2">AF18-14</strain>
    </source>
</reference>
<proteinExistence type="predicted"/>
<evidence type="ECO:0000313" key="1">
    <source>
        <dbReference type="EMBL" id="RGT94040.1"/>
    </source>
</evidence>
<dbReference type="Proteomes" id="UP000283833">
    <property type="component" value="Unassembled WGS sequence"/>
</dbReference>
<feature type="non-terminal residue" evidence="1">
    <location>
        <position position="141"/>
    </location>
</feature>
<protein>
    <submittedName>
        <fullName evidence="1">Uncharacterized protein</fullName>
    </submittedName>
</protein>
<evidence type="ECO:0000313" key="2">
    <source>
        <dbReference type="Proteomes" id="UP000283833"/>
    </source>
</evidence>
<dbReference type="AlphaFoldDB" id="A0A412QSV1"/>